<dbReference type="PANTHER" id="PTHR45662:SF2">
    <property type="entry name" value="PHOSPHATIDYLINOSITOL-3-PHOSPHATASE SAC1"/>
    <property type="match status" value="1"/>
</dbReference>
<dbReference type="GO" id="GO:0043812">
    <property type="term" value="F:phosphatidylinositol-4-phosphate phosphatase activity"/>
    <property type="evidence" value="ECO:0007669"/>
    <property type="project" value="TreeGrafter"/>
</dbReference>
<dbReference type="Pfam" id="PF02383">
    <property type="entry name" value="Syja_N"/>
    <property type="match status" value="1"/>
</dbReference>
<dbReference type="InterPro" id="IPR002013">
    <property type="entry name" value="SAC_dom"/>
</dbReference>
<dbReference type="GeneID" id="63802176"/>
<evidence type="ECO:0000313" key="4">
    <source>
        <dbReference type="Proteomes" id="UP000193922"/>
    </source>
</evidence>
<gene>
    <name evidence="3" type="ORF">DL89DRAFT_257392</name>
</gene>
<dbReference type="PANTHER" id="PTHR45662">
    <property type="entry name" value="PHOSPHATIDYLINOSITIDE PHOSPHATASE SAC1"/>
    <property type="match status" value="1"/>
</dbReference>
<keyword evidence="1" id="KW-0472">Membrane</keyword>
<protein>
    <recommendedName>
        <fullName evidence="2">SAC domain-containing protein</fullName>
    </recommendedName>
</protein>
<dbReference type="STRING" id="61395.A0A1Y1W9Q6"/>
<dbReference type="GO" id="GO:0046856">
    <property type="term" value="P:phosphatidylinositol dephosphorylation"/>
    <property type="evidence" value="ECO:0007669"/>
    <property type="project" value="TreeGrafter"/>
</dbReference>
<evidence type="ECO:0000259" key="2">
    <source>
        <dbReference type="PROSITE" id="PS50275"/>
    </source>
</evidence>
<keyword evidence="4" id="KW-1185">Reference proteome</keyword>
<dbReference type="OrthoDB" id="405996at2759"/>
<keyword evidence="1" id="KW-0812">Transmembrane</keyword>
<dbReference type="GO" id="GO:0005783">
    <property type="term" value="C:endoplasmic reticulum"/>
    <property type="evidence" value="ECO:0007669"/>
    <property type="project" value="TreeGrafter"/>
</dbReference>
<reference evidence="3 4" key="1">
    <citation type="submission" date="2016-07" db="EMBL/GenBank/DDBJ databases">
        <title>Pervasive Adenine N6-methylation of Active Genes in Fungi.</title>
        <authorList>
            <consortium name="DOE Joint Genome Institute"/>
            <person name="Mondo S.J."/>
            <person name="Dannebaum R.O."/>
            <person name="Kuo R.C."/>
            <person name="Labutti K."/>
            <person name="Haridas S."/>
            <person name="Kuo A."/>
            <person name="Salamov A."/>
            <person name="Ahrendt S.R."/>
            <person name="Lipzen A."/>
            <person name="Sullivan W."/>
            <person name="Andreopoulos W.B."/>
            <person name="Clum A."/>
            <person name="Lindquist E."/>
            <person name="Daum C."/>
            <person name="Ramamoorthy G.K."/>
            <person name="Gryganskyi A."/>
            <person name="Culley D."/>
            <person name="Magnuson J.K."/>
            <person name="James T.Y."/>
            <person name="O'Malley M.A."/>
            <person name="Stajich J.E."/>
            <person name="Spatafora J.W."/>
            <person name="Visel A."/>
            <person name="Grigoriev I.V."/>
        </authorList>
    </citation>
    <scope>NUCLEOTIDE SEQUENCE [LARGE SCALE GENOMIC DNA]</scope>
    <source>
        <strain evidence="3 4">ATCC 12442</strain>
    </source>
</reference>
<evidence type="ECO:0000313" key="3">
    <source>
        <dbReference type="EMBL" id="ORX70115.1"/>
    </source>
</evidence>
<name>A0A1Y1W9Q6_9FUNG</name>
<keyword evidence="1" id="KW-1133">Transmembrane helix</keyword>
<accession>A0A1Y1W9Q6</accession>
<dbReference type="PROSITE" id="PS50275">
    <property type="entry name" value="SAC"/>
    <property type="match status" value="1"/>
</dbReference>
<proteinExistence type="predicted"/>
<organism evidence="3 4">
    <name type="scientific">Linderina pennispora</name>
    <dbReference type="NCBI Taxonomy" id="61395"/>
    <lineage>
        <taxon>Eukaryota</taxon>
        <taxon>Fungi</taxon>
        <taxon>Fungi incertae sedis</taxon>
        <taxon>Zoopagomycota</taxon>
        <taxon>Kickxellomycotina</taxon>
        <taxon>Kickxellomycetes</taxon>
        <taxon>Kickxellales</taxon>
        <taxon>Kickxellaceae</taxon>
        <taxon>Linderina</taxon>
    </lineage>
</organism>
<feature type="transmembrane region" description="Helical" evidence="1">
    <location>
        <begin position="536"/>
        <end position="554"/>
    </location>
</feature>
<dbReference type="EMBL" id="MCFD01000006">
    <property type="protein sequence ID" value="ORX70115.1"/>
    <property type="molecule type" value="Genomic_DNA"/>
</dbReference>
<comment type="caution">
    <text evidence="3">The sequence shown here is derived from an EMBL/GenBank/DDBJ whole genome shotgun (WGS) entry which is preliminary data.</text>
</comment>
<dbReference type="RefSeq" id="XP_040743753.1">
    <property type="nucleotide sequence ID" value="XM_040885528.1"/>
</dbReference>
<feature type="domain" description="SAC" evidence="2">
    <location>
        <begin position="125"/>
        <end position="466"/>
    </location>
</feature>
<sequence>MVTAQQSFKISFYPSTVTVEATRGADAEHLAIDRASGVVRLEETSASAAFSATPQRTFTAHGILGVINLLRGAYLVVITGREAVGSIGGSTVFRVSETKVIKAASDAYQVSGTAAFDEARYLKLLSEALAAKSFYFSYDYDLTSSLQRQQLEKQRLGGQPGLYETASDEFFYTKFLAQPIIAAVQGRAQGSVFVLPVIHGFFECKPVSIRGTQFNYVLVTRRGRKRQGTRYFSRGADVDGNVSNFAETEQIVDFAATSGSPELAGLQLAYVQIRGSIPVAWAQVINMKYVPALKVDVDGSRERFDKHLNSTIAMYGAVVAVNLVNKKKYEKPMGDAFARLSQEFKSPHYHYTHFDFHKECSKMRYDRLSLLTNELAEYMTRFGSFKAKQGEPETVQQGVVRTNCMDCLDRTNVVQTEFARSVLTKQLRDVGVFGATDAIDAFPAFQSMLRNVWADNADAVSCAYSGTGALKTDFTRTGERTPLGALQDGRNSIERYVRGNFFDGERQDGIDLLLGHVEVDRTASPFADDQTLESKTLVGAVYLCLFMLGFAFFYPRGGSLFAWPNIVFTNSWLLVLVLVVRIIMASHTAELLNWPRLSAYPYRPDIMRANASMSLPLLDRLFSSADAKAELRNDEIDKSWPTTKKLA</sequence>
<feature type="transmembrane region" description="Helical" evidence="1">
    <location>
        <begin position="560"/>
        <end position="584"/>
    </location>
</feature>
<dbReference type="Proteomes" id="UP000193922">
    <property type="component" value="Unassembled WGS sequence"/>
</dbReference>
<dbReference type="AlphaFoldDB" id="A0A1Y1W9Q6"/>
<evidence type="ECO:0000256" key="1">
    <source>
        <dbReference type="SAM" id="Phobius"/>
    </source>
</evidence>